<dbReference type="SUPFAM" id="SSF48452">
    <property type="entry name" value="TPR-like"/>
    <property type="match status" value="1"/>
</dbReference>
<dbReference type="OMA" id="DPHICAS"/>
<feature type="repeat" description="PPR" evidence="2">
    <location>
        <begin position="611"/>
        <end position="645"/>
    </location>
</feature>
<dbReference type="Pfam" id="PF01535">
    <property type="entry name" value="PPR"/>
    <property type="match status" value="6"/>
</dbReference>
<evidence type="ECO:0000313" key="3">
    <source>
        <dbReference type="EMBL" id="KAH7316070.1"/>
    </source>
</evidence>
<name>A0A8T2SDG5_CERRI</name>
<evidence type="ECO:0000256" key="2">
    <source>
        <dbReference type="PROSITE-ProRule" id="PRU00708"/>
    </source>
</evidence>
<organism evidence="3 4">
    <name type="scientific">Ceratopteris richardii</name>
    <name type="common">Triangle waterfern</name>
    <dbReference type="NCBI Taxonomy" id="49495"/>
    <lineage>
        <taxon>Eukaryota</taxon>
        <taxon>Viridiplantae</taxon>
        <taxon>Streptophyta</taxon>
        <taxon>Embryophyta</taxon>
        <taxon>Tracheophyta</taxon>
        <taxon>Polypodiopsida</taxon>
        <taxon>Polypodiidae</taxon>
        <taxon>Polypodiales</taxon>
        <taxon>Pteridineae</taxon>
        <taxon>Pteridaceae</taxon>
        <taxon>Parkerioideae</taxon>
        <taxon>Ceratopteris</taxon>
    </lineage>
</organism>
<feature type="repeat" description="PPR" evidence="2">
    <location>
        <begin position="646"/>
        <end position="680"/>
    </location>
</feature>
<dbReference type="FunFam" id="1.25.40.10:FF:000381">
    <property type="entry name" value="Pentatricopeptide repeat-containing protein"/>
    <property type="match status" value="1"/>
</dbReference>
<proteinExistence type="predicted"/>
<dbReference type="InterPro" id="IPR046960">
    <property type="entry name" value="PPR_At4g14850-like_plant"/>
</dbReference>
<accession>A0A8T2SDG5</accession>
<dbReference type="GO" id="GO:0009451">
    <property type="term" value="P:RNA modification"/>
    <property type="evidence" value="ECO:0007669"/>
    <property type="project" value="InterPro"/>
</dbReference>
<dbReference type="InterPro" id="IPR011990">
    <property type="entry name" value="TPR-like_helical_dom_sf"/>
</dbReference>
<keyword evidence="4" id="KW-1185">Reference proteome</keyword>
<sequence>MVVPSQLGRVSRFFCSRLTATFGRCFSTSPLADREVGEEEDFGGENSNILNSVHQQKKISLVRKKLKRPILSAAAGTSQKHVVNPFLVEIQTLCQQGKLDHALQRLCLRSKVCTTRDVYVCLLKACIQHQALPQAMQIHDYLVKYKADLSGIVGDYLVVTLAKCGGLELARSISALLPQRTVFSWTALISAYTDAGRSHEALSMYQSMLEEGIEPDHYTFVSLLKACGSILDLNQGQQLHLEAKRMGLASDVFVGNTLVSMYGKCGDIPEAENVFVGLSVHDEVAFNSMLSVYIEQGCVVKALQLYRQMQEQGVRGNSLTFGITIQACHALAELEDAPDHMKDMALEIGRGLHHDAWRAGLTSDAFLANMLVSLYGKCGVISESEAVFCMFNSQDAQFWTIMLSAYVEQPEGEKALQFYRNMLLNGIRSDSYIYVAALQACLFLIEKTSDVFPDGSSAQELGLEVGMALHEDLKRAGFISDVYVATALLTMYGKFGKLVEAEEIFYSLSEYTVVSWTAILTAYVEQGEHVKVLCLFQNMLEDSIPLDDVTMICGLQACSEVGDLDICKQIHIATISAGGYGKKIVTLVHAYASCASMQDAYSVFDELVQANIISWGACMAGYAGEGNFTVCLKMHEAMLLSGMNPNEVTFSSVLSACSHSGLSIEALEYFDSMVKDYVLMQEPKHYVNMIDLLGRAGDFKKLKSMLDSMPVQANLNMWLSLLGMCLRHGNIELGKWAFDQATTLNPTESVAYILMSNIYAESAFEANILGLFGGTQHITKQY</sequence>
<dbReference type="GO" id="GO:0003723">
    <property type="term" value="F:RNA binding"/>
    <property type="evidence" value="ECO:0007669"/>
    <property type="project" value="InterPro"/>
</dbReference>
<dbReference type="PROSITE" id="PS51375">
    <property type="entry name" value="PPR"/>
    <property type="match status" value="6"/>
</dbReference>
<feature type="repeat" description="PPR" evidence="2">
    <location>
        <begin position="395"/>
        <end position="429"/>
    </location>
</feature>
<dbReference type="PANTHER" id="PTHR47926:SF533">
    <property type="entry name" value="DYW DOMAIN-CONTAINING PROTEIN"/>
    <property type="match status" value="1"/>
</dbReference>
<protein>
    <recommendedName>
        <fullName evidence="5">Pentatricopeptide repeat-containing protein</fullName>
    </recommendedName>
</protein>
<dbReference type="InterPro" id="IPR002885">
    <property type="entry name" value="PPR_rpt"/>
</dbReference>
<dbReference type="AlphaFoldDB" id="A0A8T2SDG5"/>
<dbReference type="NCBIfam" id="TIGR00756">
    <property type="entry name" value="PPR"/>
    <property type="match status" value="3"/>
</dbReference>
<dbReference type="PANTHER" id="PTHR47926">
    <property type="entry name" value="PENTATRICOPEPTIDE REPEAT-CONTAINING PROTEIN"/>
    <property type="match status" value="1"/>
</dbReference>
<dbReference type="FunFam" id="1.25.40.10:FF:000158">
    <property type="entry name" value="pentatricopeptide repeat-containing protein At2g33680"/>
    <property type="match status" value="1"/>
</dbReference>
<evidence type="ECO:0000313" key="4">
    <source>
        <dbReference type="Proteomes" id="UP000825935"/>
    </source>
</evidence>
<dbReference type="OrthoDB" id="1893323at2759"/>
<evidence type="ECO:0000256" key="1">
    <source>
        <dbReference type="ARBA" id="ARBA00022737"/>
    </source>
</evidence>
<reference evidence="3" key="1">
    <citation type="submission" date="2021-08" db="EMBL/GenBank/DDBJ databases">
        <title>WGS assembly of Ceratopteris richardii.</title>
        <authorList>
            <person name="Marchant D.B."/>
            <person name="Chen G."/>
            <person name="Jenkins J."/>
            <person name="Shu S."/>
            <person name="Leebens-Mack J."/>
            <person name="Grimwood J."/>
            <person name="Schmutz J."/>
            <person name="Soltis P."/>
            <person name="Soltis D."/>
            <person name="Chen Z.-H."/>
        </authorList>
    </citation>
    <scope>NUCLEOTIDE SEQUENCE</scope>
    <source>
        <strain evidence="3">Whitten #5841</strain>
        <tissue evidence="3">Leaf</tissue>
    </source>
</reference>
<dbReference type="Proteomes" id="UP000825935">
    <property type="component" value="Chromosome 21"/>
</dbReference>
<dbReference type="Gene3D" id="1.25.40.10">
    <property type="entry name" value="Tetratricopeptide repeat domain"/>
    <property type="match status" value="6"/>
</dbReference>
<dbReference type="Pfam" id="PF13041">
    <property type="entry name" value="PPR_2"/>
    <property type="match status" value="2"/>
</dbReference>
<evidence type="ECO:0008006" key="5">
    <source>
        <dbReference type="Google" id="ProtNLM"/>
    </source>
</evidence>
<feature type="repeat" description="PPR" evidence="2">
    <location>
        <begin position="282"/>
        <end position="316"/>
    </location>
</feature>
<dbReference type="EMBL" id="CM035426">
    <property type="protein sequence ID" value="KAH7316070.1"/>
    <property type="molecule type" value="Genomic_DNA"/>
</dbReference>
<feature type="repeat" description="PPR" evidence="2">
    <location>
        <begin position="512"/>
        <end position="546"/>
    </location>
</feature>
<dbReference type="GO" id="GO:0048731">
    <property type="term" value="P:system development"/>
    <property type="evidence" value="ECO:0007669"/>
    <property type="project" value="UniProtKB-ARBA"/>
</dbReference>
<keyword evidence="1" id="KW-0677">Repeat</keyword>
<feature type="repeat" description="PPR" evidence="2">
    <location>
        <begin position="181"/>
        <end position="215"/>
    </location>
</feature>
<gene>
    <name evidence="3" type="ORF">KP509_21G077300</name>
</gene>
<comment type="caution">
    <text evidence="3">The sequence shown here is derived from an EMBL/GenBank/DDBJ whole genome shotgun (WGS) entry which is preliminary data.</text>
</comment>